<organism evidence="6 7">
    <name type="scientific">Agrobacterium tumefaciens</name>
    <dbReference type="NCBI Taxonomy" id="358"/>
    <lineage>
        <taxon>Bacteria</taxon>
        <taxon>Pseudomonadati</taxon>
        <taxon>Pseudomonadota</taxon>
        <taxon>Alphaproteobacteria</taxon>
        <taxon>Hyphomicrobiales</taxon>
        <taxon>Rhizobiaceae</taxon>
        <taxon>Rhizobium/Agrobacterium group</taxon>
        <taxon>Agrobacterium</taxon>
        <taxon>Agrobacterium tumefaciens complex</taxon>
    </lineage>
</organism>
<dbReference type="PIRSF" id="PIRSF006181">
    <property type="entry name" value="EbsC_YbaK"/>
    <property type="match status" value="1"/>
</dbReference>
<dbReference type="EC" id="4.2.-.-" evidence="4"/>
<evidence type="ECO:0000256" key="4">
    <source>
        <dbReference type="PIRNR" id="PIRNR006181"/>
    </source>
</evidence>
<dbReference type="GO" id="GO:0006412">
    <property type="term" value="P:translation"/>
    <property type="evidence" value="ECO:0007669"/>
    <property type="project" value="UniProtKB-KW"/>
</dbReference>
<accession>A0A0D0L1P1</accession>
<comment type="similarity">
    <text evidence="1 4">Belongs to the prolyl-tRNA editing family. YbaK/EbsC subfamily.</text>
</comment>
<dbReference type="GO" id="GO:0002161">
    <property type="term" value="F:aminoacyl-tRNA deacylase activity"/>
    <property type="evidence" value="ECO:0007669"/>
    <property type="project" value="InterPro"/>
</dbReference>
<dbReference type="GO" id="GO:0016829">
    <property type="term" value="F:lyase activity"/>
    <property type="evidence" value="ECO:0007669"/>
    <property type="project" value="UniProtKB-KW"/>
</dbReference>
<protein>
    <recommendedName>
        <fullName evidence="4">Cys-tRNA(Pro)/Cys-tRNA(Cys) deacylase</fullName>
        <ecNumber evidence="4">4.2.-.-</ecNumber>
    </recommendedName>
</protein>
<dbReference type="PANTHER" id="PTHR30411">
    <property type="entry name" value="CYTOPLASMIC PROTEIN"/>
    <property type="match status" value="1"/>
</dbReference>
<dbReference type="PANTHER" id="PTHR30411:SF0">
    <property type="entry name" value="CYS-TRNA(PRO)_CYS-TRNA(CYS) DEACYLASE YBAK"/>
    <property type="match status" value="1"/>
</dbReference>
<dbReference type="Gene3D" id="3.90.960.10">
    <property type="entry name" value="YbaK/aminoacyl-tRNA synthetase-associated domain"/>
    <property type="match status" value="1"/>
</dbReference>
<name>A0A0D0L1P1_AGRTU</name>
<dbReference type="AlphaFoldDB" id="A0A0D0L1P1"/>
<evidence type="ECO:0000313" key="6">
    <source>
        <dbReference type="EMBL" id="KIQ04724.1"/>
    </source>
</evidence>
<dbReference type="InterPro" id="IPR004369">
    <property type="entry name" value="Prolyl-tRNA_editing_YbaK/EbsC"/>
</dbReference>
<dbReference type="SUPFAM" id="SSF55826">
    <property type="entry name" value="YbaK/ProRS associated domain"/>
    <property type="match status" value="1"/>
</dbReference>
<feature type="domain" description="YbaK/aminoacyl-tRNA synthetase-associated" evidence="5">
    <location>
        <begin position="35"/>
        <end position="145"/>
    </location>
</feature>
<dbReference type="InterPro" id="IPR036754">
    <property type="entry name" value="YbaK/aa-tRNA-synt-asso_dom_sf"/>
</dbReference>
<gene>
    <name evidence="6" type="ORF">RU07_04265</name>
</gene>
<keyword evidence="6" id="KW-0436">Ligase</keyword>
<reference evidence="6 7" key="1">
    <citation type="submission" date="2014-12" db="EMBL/GenBank/DDBJ databases">
        <title>16Stimator: statistical estimation of ribosomal gene copy numbers from draft genome assemblies.</title>
        <authorList>
            <person name="Perisin M.A."/>
            <person name="Vetter M."/>
            <person name="Gilbert J.A."/>
            <person name="Bergelson J."/>
        </authorList>
    </citation>
    <scope>NUCLEOTIDE SEQUENCE [LARGE SCALE GENOMIC DNA]</scope>
    <source>
        <strain evidence="6 7">MEJ076</strain>
    </source>
</reference>
<dbReference type="CDD" id="cd00002">
    <property type="entry name" value="YbaK_deacylase"/>
    <property type="match status" value="1"/>
</dbReference>
<keyword evidence="3 4" id="KW-0456">Lyase</keyword>
<dbReference type="Pfam" id="PF04073">
    <property type="entry name" value="tRNA_edit"/>
    <property type="match status" value="1"/>
</dbReference>
<evidence type="ECO:0000259" key="5">
    <source>
        <dbReference type="Pfam" id="PF04073"/>
    </source>
</evidence>
<dbReference type="Proteomes" id="UP000035017">
    <property type="component" value="Unassembled WGS sequence"/>
</dbReference>
<dbReference type="InterPro" id="IPR007214">
    <property type="entry name" value="YbaK/aa-tRNA-synth-assoc-dom"/>
</dbReference>
<dbReference type="NCBIfam" id="TIGR00011">
    <property type="entry name" value="YbaK_EbsC"/>
    <property type="match status" value="1"/>
</dbReference>
<proteinExistence type="inferred from homology"/>
<keyword evidence="2 4" id="KW-0648">Protein biosynthesis</keyword>
<dbReference type="OrthoDB" id="9809296at2"/>
<evidence type="ECO:0000256" key="3">
    <source>
        <dbReference type="ARBA" id="ARBA00023239"/>
    </source>
</evidence>
<dbReference type="GO" id="GO:0004812">
    <property type="term" value="F:aminoacyl-tRNA ligase activity"/>
    <property type="evidence" value="ECO:0007669"/>
    <property type="project" value="UniProtKB-KW"/>
</dbReference>
<evidence type="ECO:0000313" key="7">
    <source>
        <dbReference type="Proteomes" id="UP000035017"/>
    </source>
</evidence>
<keyword evidence="6" id="KW-0030">Aminoacyl-tRNA synthetase</keyword>
<comment type="caution">
    <text evidence="6">The sequence shown here is derived from an EMBL/GenBank/DDBJ whole genome shotgun (WGS) entry which is preliminary data.</text>
</comment>
<sequence>MSKTTRATQLLTKAGISFTTVAYDYDPNAERIGLQAAEAIGAEPHLVLKTLMAEVDGKAVCVVVPSDREVSMKRLAAAFGGKSAHMMKPADAERATGYHVGGISPFGQKKQVPTAIEIQSMGHDLVYMNGGQRGLQVRLSPKDAQSVLKALAVPLVTD</sequence>
<dbReference type="EMBL" id="JXQV01000004">
    <property type="protein sequence ID" value="KIQ04724.1"/>
    <property type="molecule type" value="Genomic_DNA"/>
</dbReference>
<evidence type="ECO:0000256" key="2">
    <source>
        <dbReference type="ARBA" id="ARBA00022917"/>
    </source>
</evidence>
<evidence type="ECO:0000256" key="1">
    <source>
        <dbReference type="ARBA" id="ARBA00009798"/>
    </source>
</evidence>